<dbReference type="InterPro" id="IPR020613">
    <property type="entry name" value="Thiolase_CS"/>
</dbReference>
<keyword evidence="3 7" id="KW-0808">Transferase</keyword>
<dbReference type="InterPro" id="IPR020617">
    <property type="entry name" value="Thiolase_C"/>
</dbReference>
<keyword evidence="4 7" id="KW-0012">Acyltransferase</keyword>
<dbReference type="InterPro" id="IPR020616">
    <property type="entry name" value="Thiolase_N"/>
</dbReference>
<evidence type="ECO:0000256" key="7">
    <source>
        <dbReference type="RuleBase" id="RU003557"/>
    </source>
</evidence>
<dbReference type="CDD" id="cd00751">
    <property type="entry name" value="thiolase"/>
    <property type="match status" value="1"/>
</dbReference>
<dbReference type="PANTHER" id="PTHR18919">
    <property type="entry name" value="ACETYL-COA C-ACYLTRANSFERASE"/>
    <property type="match status" value="1"/>
</dbReference>
<feature type="domain" description="Thiolase C-terminal" evidence="9">
    <location>
        <begin position="270"/>
        <end position="390"/>
    </location>
</feature>
<feature type="domain" description="Thiolase N-terminal" evidence="8">
    <location>
        <begin position="4"/>
        <end position="261"/>
    </location>
</feature>
<sequence length="392" mass="41187">MKPVYIIEGARTPFGTFGGVLKDVNPTDLGVTASEEALKRSGISADHIDLTVMGNVIHASQNAPYLARHISLESGIPMSSPALAVNRLCGSGMQSVVSAAQSIQLGEGETALAGGVDSMSLAPYALRGSRFGTKLGAPKVDDMLWAALTDEYIGAGMGVTGENLAEKYEITREHQDEYATRSHHLAAEARRTGKLEEEIAPVEIQTRKGTKVIAQDEHIREETSPETLAKLKPAFKKGGTVTGGNASGINDGAGAVILASENFVSGNKTKPLAKILSWSVAGVEPKFMGIGPAPAIRQALEKAELTLEDIDLIEVNEAFASQYLAVEQELGLDRGKVNVNGGAIALGHPVGASGTRVLYTMIKELIRRGDRYGVASLCIGGGQGIAMVVEAQ</sequence>
<dbReference type="STRING" id="240302.BN982_00728"/>
<dbReference type="InterPro" id="IPR002155">
    <property type="entry name" value="Thiolase"/>
</dbReference>
<dbReference type="Gene3D" id="3.40.47.10">
    <property type="match status" value="2"/>
</dbReference>
<evidence type="ECO:0000256" key="1">
    <source>
        <dbReference type="ARBA" id="ARBA00010982"/>
    </source>
</evidence>
<dbReference type="Pfam" id="PF02803">
    <property type="entry name" value="Thiolase_C"/>
    <property type="match status" value="1"/>
</dbReference>
<dbReference type="SUPFAM" id="SSF53901">
    <property type="entry name" value="Thiolase-like"/>
    <property type="match status" value="2"/>
</dbReference>
<dbReference type="PANTHER" id="PTHR18919:SF107">
    <property type="entry name" value="ACETYL-COA ACETYLTRANSFERASE, CYTOSOLIC"/>
    <property type="match status" value="1"/>
</dbReference>
<protein>
    <recommendedName>
        <fullName evidence="2">acetyl-CoA C-acetyltransferase</fullName>
        <ecNumber evidence="2">2.3.1.9</ecNumber>
    </recommendedName>
    <alternativeName>
        <fullName evidence="5">Acetoacetyl-CoA thiolase</fullName>
    </alternativeName>
</protein>
<name>A0A1I3WU86_HALDA</name>
<proteinExistence type="inferred from homology"/>
<gene>
    <name evidence="10" type="ORF">SAMN04487936_107105</name>
</gene>
<evidence type="ECO:0000256" key="2">
    <source>
        <dbReference type="ARBA" id="ARBA00012705"/>
    </source>
</evidence>
<dbReference type="RefSeq" id="WP_075037030.1">
    <property type="nucleotide sequence ID" value="NZ_FOSB01000007.1"/>
</dbReference>
<evidence type="ECO:0000313" key="11">
    <source>
        <dbReference type="Proteomes" id="UP000183557"/>
    </source>
</evidence>
<dbReference type="PROSITE" id="PS00099">
    <property type="entry name" value="THIOLASE_3"/>
    <property type="match status" value="1"/>
</dbReference>
<organism evidence="10 11">
    <name type="scientific">Halobacillus dabanensis</name>
    <dbReference type="NCBI Taxonomy" id="240302"/>
    <lineage>
        <taxon>Bacteria</taxon>
        <taxon>Bacillati</taxon>
        <taxon>Bacillota</taxon>
        <taxon>Bacilli</taxon>
        <taxon>Bacillales</taxon>
        <taxon>Bacillaceae</taxon>
        <taxon>Halobacillus</taxon>
    </lineage>
</organism>
<accession>A0A1I3WU86</accession>
<evidence type="ECO:0000256" key="6">
    <source>
        <dbReference type="PIRSR" id="PIRSR000429-1"/>
    </source>
</evidence>
<feature type="active site" description="Proton acceptor" evidence="6">
    <location>
        <position position="378"/>
    </location>
</feature>
<evidence type="ECO:0000256" key="5">
    <source>
        <dbReference type="ARBA" id="ARBA00030755"/>
    </source>
</evidence>
<dbReference type="PROSITE" id="PS00737">
    <property type="entry name" value="THIOLASE_2"/>
    <property type="match status" value="1"/>
</dbReference>
<feature type="active site" description="Acyl-thioester intermediate" evidence="6">
    <location>
        <position position="89"/>
    </location>
</feature>
<reference evidence="11" key="1">
    <citation type="submission" date="2016-10" db="EMBL/GenBank/DDBJ databases">
        <authorList>
            <person name="Varghese N."/>
            <person name="Submissions S."/>
        </authorList>
    </citation>
    <scope>NUCLEOTIDE SEQUENCE [LARGE SCALE GENOMIC DNA]</scope>
    <source>
        <strain evidence="11">CGMCC 1.3704</strain>
    </source>
</reference>
<dbReference type="AlphaFoldDB" id="A0A1I3WU86"/>
<dbReference type="EMBL" id="FOSB01000007">
    <property type="protein sequence ID" value="SFK10046.1"/>
    <property type="molecule type" value="Genomic_DNA"/>
</dbReference>
<dbReference type="GO" id="GO:0006635">
    <property type="term" value="P:fatty acid beta-oxidation"/>
    <property type="evidence" value="ECO:0007669"/>
    <property type="project" value="TreeGrafter"/>
</dbReference>
<dbReference type="OrthoDB" id="9764892at2"/>
<dbReference type="NCBIfam" id="TIGR01930">
    <property type="entry name" value="AcCoA-C-Actrans"/>
    <property type="match status" value="1"/>
</dbReference>
<keyword evidence="11" id="KW-1185">Reference proteome</keyword>
<dbReference type="InterPro" id="IPR016039">
    <property type="entry name" value="Thiolase-like"/>
</dbReference>
<dbReference type="InterPro" id="IPR020615">
    <property type="entry name" value="Thiolase_acyl_enz_int_AS"/>
</dbReference>
<dbReference type="FunFam" id="3.40.47.10:FF:000010">
    <property type="entry name" value="Acetyl-CoA acetyltransferase (Thiolase)"/>
    <property type="match status" value="1"/>
</dbReference>
<dbReference type="PROSITE" id="PS00098">
    <property type="entry name" value="THIOLASE_1"/>
    <property type="match status" value="1"/>
</dbReference>
<feature type="active site" description="Proton acceptor" evidence="6">
    <location>
        <position position="348"/>
    </location>
</feature>
<evidence type="ECO:0000259" key="8">
    <source>
        <dbReference type="Pfam" id="PF00108"/>
    </source>
</evidence>
<evidence type="ECO:0000256" key="3">
    <source>
        <dbReference type="ARBA" id="ARBA00022679"/>
    </source>
</evidence>
<dbReference type="EC" id="2.3.1.9" evidence="2"/>
<dbReference type="InterPro" id="IPR020610">
    <property type="entry name" value="Thiolase_AS"/>
</dbReference>
<dbReference type="Proteomes" id="UP000183557">
    <property type="component" value="Unassembled WGS sequence"/>
</dbReference>
<evidence type="ECO:0000313" key="10">
    <source>
        <dbReference type="EMBL" id="SFK10046.1"/>
    </source>
</evidence>
<comment type="similarity">
    <text evidence="1 7">Belongs to the thiolase-like superfamily. Thiolase family.</text>
</comment>
<dbReference type="GO" id="GO:0003985">
    <property type="term" value="F:acetyl-CoA C-acetyltransferase activity"/>
    <property type="evidence" value="ECO:0007669"/>
    <property type="project" value="UniProtKB-EC"/>
</dbReference>
<dbReference type="PIRSF" id="PIRSF000429">
    <property type="entry name" value="Ac-CoA_Ac_transf"/>
    <property type="match status" value="1"/>
</dbReference>
<evidence type="ECO:0000256" key="4">
    <source>
        <dbReference type="ARBA" id="ARBA00023315"/>
    </source>
</evidence>
<dbReference type="Pfam" id="PF00108">
    <property type="entry name" value="Thiolase_N"/>
    <property type="match status" value="1"/>
</dbReference>
<evidence type="ECO:0000259" key="9">
    <source>
        <dbReference type="Pfam" id="PF02803"/>
    </source>
</evidence>